<feature type="modified residue" description="4-aspartylphosphate" evidence="6">
    <location>
        <position position="828"/>
    </location>
</feature>
<feature type="domain" description="HTH araC/xylS-type" evidence="9">
    <location>
        <begin position="927"/>
        <end position="1026"/>
    </location>
</feature>
<dbReference type="InterPro" id="IPR019734">
    <property type="entry name" value="TPR_rpt"/>
</dbReference>
<sequence length="1028" mass="118200">MKFLIYTLIIFSATSIYASEIDSLRTVFENSTPSNKFSTGSQYYNQLRYSKPNDAVSGLQKLIFEAESANNINAEIDLYDILAKTYLIKRKLDSLYFYFEKVEQLSKESNNNAGLGKAYSGFSLYYNIKNKEECLTYFDKAVQIFKEEGMEIPLADIYNSTGLYYRNHGNYDEAMELFKKARLIYELHDHKMGLFKVVNNEALIWKNLSVKDKELFKKYIYKAIEMFKLAEEYSIDLNNKHYQATVVTNIGGAYDKLSSQLDPNTETEAILETVDYRIRYFKKALQLRNELGQNCFKIGIYPSIAEAYRESKKYDSAMLYINKGIALDAECETKDEDLLYVIQGHIEYDQQHYNKAITAFKKSIALSKKTKNLKNEVGTTGMLGQAYFNVKDYKNAYLTNRIHDSLSQAYLNLEKFEKIAKLEANYEVVKKEEEKLKAQLTYNEELAKKQNLILFSIILIITFAGGGVFYYKSYKDKDKEYILSEGKRVVIEHKQRLLIENEKRLKELDEFKSRFFSNISHEFRTPLTLILSAVTELRTKSKHSPLHLKTIERQSKQLLSLINQILDLSSLENNKKQKVKLSEYSINDTFKVMLGSFESFAEQNEVNFSWSVLSEDKKALMDLDKLTKVINNLVFNAFKFTHPQDEINVTLKEKNDRLSIEVYDTGEGIPAANLDKIFDQYYHSESGLAASNGIGLALTSELIKTMGGSISVDSLEGQWSRFTINILLRKEDFEAENIDVEIIEPVQLEPVISESSTTTLEKTFDVKSSQVEVIDAHLPTIVVIDDNKDILQYLERMLNDEYNVITAENGEVGIEQTLRYAPDLVISDLMMPKVNGLEVLDKLKAEVESSHIPVVLLTAKADLDTKLEGYSLKADAFVTKPFEKQELLLQVKSLINNRKLIQEKFSSNFMLKKEIADLPSEDEKLIKNLTSFVEENLDNTDLSVDEVANHLGMSRSQLHRKVKAISGQSSSVFIRNIRLRYAHELVLNTDLTMAEISFRTGFNTPNYFTKCFNEYYHITPNTLRKEVS</sequence>
<dbReference type="PRINTS" id="PR00344">
    <property type="entry name" value="BCTRLSENSOR"/>
</dbReference>
<dbReference type="PROSITE" id="PS50109">
    <property type="entry name" value="HIS_KIN"/>
    <property type="match status" value="1"/>
</dbReference>
<dbReference type="SUPFAM" id="SSF48452">
    <property type="entry name" value="TPR-like"/>
    <property type="match status" value="2"/>
</dbReference>
<keyword evidence="8" id="KW-0732">Signal</keyword>
<evidence type="ECO:0000313" key="13">
    <source>
        <dbReference type="Proteomes" id="UP000585050"/>
    </source>
</evidence>
<dbReference type="EMBL" id="JABAIL010000007">
    <property type="protein sequence ID" value="NLR93656.1"/>
    <property type="molecule type" value="Genomic_DNA"/>
</dbReference>
<dbReference type="GO" id="GO:0043565">
    <property type="term" value="F:sequence-specific DNA binding"/>
    <property type="evidence" value="ECO:0007669"/>
    <property type="project" value="InterPro"/>
</dbReference>
<dbReference type="CDD" id="cd17574">
    <property type="entry name" value="REC_OmpR"/>
    <property type="match status" value="1"/>
</dbReference>
<dbReference type="InterPro" id="IPR011006">
    <property type="entry name" value="CheY-like_superfamily"/>
</dbReference>
<keyword evidence="7" id="KW-0802">TPR repeat</keyword>
<dbReference type="SMART" id="SM00448">
    <property type="entry name" value="REC"/>
    <property type="match status" value="1"/>
</dbReference>
<dbReference type="InterPro" id="IPR001789">
    <property type="entry name" value="Sig_transdc_resp-reg_receiver"/>
</dbReference>
<evidence type="ECO:0000259" key="10">
    <source>
        <dbReference type="PROSITE" id="PS50109"/>
    </source>
</evidence>
<evidence type="ECO:0000256" key="3">
    <source>
        <dbReference type="ARBA" id="ARBA00022553"/>
    </source>
</evidence>
<dbReference type="PROSITE" id="PS50110">
    <property type="entry name" value="RESPONSE_REGULATORY"/>
    <property type="match status" value="1"/>
</dbReference>
<evidence type="ECO:0000259" key="11">
    <source>
        <dbReference type="PROSITE" id="PS50110"/>
    </source>
</evidence>
<dbReference type="PANTHER" id="PTHR43547:SF2">
    <property type="entry name" value="HYBRID SIGNAL TRANSDUCTION HISTIDINE KINASE C"/>
    <property type="match status" value="1"/>
</dbReference>
<dbReference type="InterPro" id="IPR003661">
    <property type="entry name" value="HisK_dim/P_dom"/>
</dbReference>
<dbReference type="InterPro" id="IPR004358">
    <property type="entry name" value="Sig_transdc_His_kin-like_C"/>
</dbReference>
<dbReference type="Pfam" id="PF12833">
    <property type="entry name" value="HTH_18"/>
    <property type="match status" value="1"/>
</dbReference>
<dbReference type="InterPro" id="IPR009057">
    <property type="entry name" value="Homeodomain-like_sf"/>
</dbReference>
<evidence type="ECO:0000256" key="1">
    <source>
        <dbReference type="ARBA" id="ARBA00000085"/>
    </source>
</evidence>
<dbReference type="SUPFAM" id="SSF55874">
    <property type="entry name" value="ATPase domain of HSP90 chaperone/DNA topoisomerase II/histidine kinase"/>
    <property type="match status" value="1"/>
</dbReference>
<dbReference type="SMART" id="SM00388">
    <property type="entry name" value="HisKA"/>
    <property type="match status" value="1"/>
</dbReference>
<dbReference type="CDD" id="cd00082">
    <property type="entry name" value="HisKA"/>
    <property type="match status" value="1"/>
</dbReference>
<gene>
    <name evidence="12" type="ORF">HGP29_20825</name>
</gene>
<feature type="signal peptide" evidence="8">
    <location>
        <begin position="1"/>
        <end position="18"/>
    </location>
</feature>
<dbReference type="Pfam" id="PF00072">
    <property type="entry name" value="Response_reg"/>
    <property type="match status" value="1"/>
</dbReference>
<evidence type="ECO:0000256" key="6">
    <source>
        <dbReference type="PROSITE-ProRule" id="PRU00169"/>
    </source>
</evidence>
<dbReference type="PROSITE" id="PS50005">
    <property type="entry name" value="TPR"/>
    <property type="match status" value="1"/>
</dbReference>
<evidence type="ECO:0000256" key="5">
    <source>
        <dbReference type="ARBA" id="ARBA00023163"/>
    </source>
</evidence>
<feature type="repeat" description="TPR" evidence="7">
    <location>
        <begin position="155"/>
        <end position="188"/>
    </location>
</feature>
<evidence type="ECO:0000313" key="12">
    <source>
        <dbReference type="EMBL" id="NLR93656.1"/>
    </source>
</evidence>
<dbReference type="InterPro" id="IPR036890">
    <property type="entry name" value="HATPase_C_sf"/>
</dbReference>
<protein>
    <recommendedName>
        <fullName evidence="2">histidine kinase</fullName>
        <ecNumber evidence="2">2.7.13.3</ecNumber>
    </recommendedName>
</protein>
<dbReference type="Gene3D" id="1.25.40.10">
    <property type="entry name" value="Tetratricopeptide repeat domain"/>
    <property type="match status" value="2"/>
</dbReference>
<dbReference type="Gene3D" id="1.10.287.130">
    <property type="match status" value="1"/>
</dbReference>
<keyword evidence="3 6" id="KW-0597">Phosphoprotein</keyword>
<comment type="caution">
    <text evidence="12">The sequence shown here is derived from an EMBL/GenBank/DDBJ whole genome shotgun (WGS) entry which is preliminary data.</text>
</comment>
<evidence type="ECO:0000256" key="2">
    <source>
        <dbReference type="ARBA" id="ARBA00012438"/>
    </source>
</evidence>
<dbReference type="PROSITE" id="PS01124">
    <property type="entry name" value="HTH_ARAC_FAMILY_2"/>
    <property type="match status" value="1"/>
</dbReference>
<organism evidence="12 13">
    <name type="scientific">Flammeovirga agarivorans</name>
    <dbReference type="NCBI Taxonomy" id="2726742"/>
    <lineage>
        <taxon>Bacteria</taxon>
        <taxon>Pseudomonadati</taxon>
        <taxon>Bacteroidota</taxon>
        <taxon>Cytophagia</taxon>
        <taxon>Cytophagales</taxon>
        <taxon>Flammeovirgaceae</taxon>
        <taxon>Flammeovirga</taxon>
    </lineage>
</organism>
<evidence type="ECO:0000259" key="9">
    <source>
        <dbReference type="PROSITE" id="PS01124"/>
    </source>
</evidence>
<dbReference type="InterPro" id="IPR005467">
    <property type="entry name" value="His_kinase_dom"/>
</dbReference>
<dbReference type="GO" id="GO:0000155">
    <property type="term" value="F:phosphorelay sensor kinase activity"/>
    <property type="evidence" value="ECO:0007669"/>
    <property type="project" value="InterPro"/>
</dbReference>
<dbReference type="AlphaFoldDB" id="A0A7X8SNV5"/>
<dbReference type="InterPro" id="IPR011990">
    <property type="entry name" value="TPR-like_helical_dom_sf"/>
</dbReference>
<dbReference type="Pfam" id="PF02518">
    <property type="entry name" value="HATPase_c"/>
    <property type="match status" value="1"/>
</dbReference>
<keyword evidence="5" id="KW-0804">Transcription</keyword>
<proteinExistence type="predicted"/>
<dbReference type="Pfam" id="PF00512">
    <property type="entry name" value="HisKA"/>
    <property type="match status" value="1"/>
</dbReference>
<dbReference type="Gene3D" id="1.10.10.60">
    <property type="entry name" value="Homeodomain-like"/>
    <property type="match status" value="1"/>
</dbReference>
<dbReference type="EC" id="2.7.13.3" evidence="2"/>
<name>A0A7X8SNV5_9BACT</name>
<evidence type="ECO:0000256" key="4">
    <source>
        <dbReference type="ARBA" id="ARBA00023015"/>
    </source>
</evidence>
<dbReference type="RefSeq" id="WP_168884367.1">
    <property type="nucleotide sequence ID" value="NZ_JABAIL010000007.1"/>
</dbReference>
<evidence type="ECO:0000256" key="7">
    <source>
        <dbReference type="PROSITE-ProRule" id="PRU00339"/>
    </source>
</evidence>
<evidence type="ECO:0000256" key="8">
    <source>
        <dbReference type="SAM" id="SignalP"/>
    </source>
</evidence>
<reference evidence="12 13" key="1">
    <citation type="submission" date="2020-04" db="EMBL/GenBank/DDBJ databases">
        <title>Flammeovirga sp. SR4, a novel species isolated from seawater.</title>
        <authorList>
            <person name="Wang X."/>
        </authorList>
    </citation>
    <scope>NUCLEOTIDE SEQUENCE [LARGE SCALE GENOMIC DNA]</scope>
    <source>
        <strain evidence="12 13">SR4</strain>
    </source>
</reference>
<dbReference type="SMART" id="SM00387">
    <property type="entry name" value="HATPase_c"/>
    <property type="match status" value="1"/>
</dbReference>
<keyword evidence="13" id="KW-1185">Reference proteome</keyword>
<dbReference type="SUPFAM" id="SSF52172">
    <property type="entry name" value="CheY-like"/>
    <property type="match status" value="1"/>
</dbReference>
<dbReference type="PANTHER" id="PTHR43547">
    <property type="entry name" value="TWO-COMPONENT HISTIDINE KINASE"/>
    <property type="match status" value="1"/>
</dbReference>
<feature type="domain" description="Response regulatory" evidence="11">
    <location>
        <begin position="780"/>
        <end position="895"/>
    </location>
</feature>
<dbReference type="Gene3D" id="3.40.50.2300">
    <property type="match status" value="1"/>
</dbReference>
<dbReference type="SUPFAM" id="SSF46689">
    <property type="entry name" value="Homeodomain-like"/>
    <property type="match status" value="1"/>
</dbReference>
<dbReference type="SMART" id="SM00028">
    <property type="entry name" value="TPR"/>
    <property type="match status" value="4"/>
</dbReference>
<keyword evidence="4" id="KW-0805">Transcription regulation</keyword>
<dbReference type="Gene3D" id="3.30.565.10">
    <property type="entry name" value="Histidine kinase-like ATPase, C-terminal domain"/>
    <property type="match status" value="1"/>
</dbReference>
<dbReference type="SMART" id="SM00342">
    <property type="entry name" value="HTH_ARAC"/>
    <property type="match status" value="1"/>
</dbReference>
<dbReference type="SUPFAM" id="SSF47384">
    <property type="entry name" value="Homodimeric domain of signal transducing histidine kinase"/>
    <property type="match status" value="1"/>
</dbReference>
<accession>A0A7X8SNV5</accession>
<dbReference type="Proteomes" id="UP000585050">
    <property type="component" value="Unassembled WGS sequence"/>
</dbReference>
<feature type="chain" id="PRO_5030632044" description="histidine kinase" evidence="8">
    <location>
        <begin position="19"/>
        <end position="1028"/>
    </location>
</feature>
<dbReference type="InterPro" id="IPR003594">
    <property type="entry name" value="HATPase_dom"/>
</dbReference>
<feature type="domain" description="Histidine kinase" evidence="10">
    <location>
        <begin position="518"/>
        <end position="730"/>
    </location>
</feature>
<dbReference type="InterPro" id="IPR036097">
    <property type="entry name" value="HisK_dim/P_sf"/>
</dbReference>
<comment type="catalytic activity">
    <reaction evidence="1">
        <text>ATP + protein L-histidine = ADP + protein N-phospho-L-histidine.</text>
        <dbReference type="EC" id="2.7.13.3"/>
    </reaction>
</comment>
<dbReference type="InterPro" id="IPR018060">
    <property type="entry name" value="HTH_AraC"/>
</dbReference>
<dbReference type="Pfam" id="PF14938">
    <property type="entry name" value="SNAP"/>
    <property type="match status" value="1"/>
</dbReference>
<dbReference type="GO" id="GO:0003700">
    <property type="term" value="F:DNA-binding transcription factor activity"/>
    <property type="evidence" value="ECO:0007669"/>
    <property type="project" value="InterPro"/>
</dbReference>